<dbReference type="InterPro" id="IPR050129">
    <property type="entry name" value="Zn_alcohol_dh"/>
</dbReference>
<dbReference type="SMART" id="SM00829">
    <property type="entry name" value="PKS_ER"/>
    <property type="match status" value="1"/>
</dbReference>
<name>A0A852ZS09_9ACTN</name>
<protein>
    <submittedName>
        <fullName evidence="6">Threonine dehydrogenase-like Zn-dependent dehydrogenase</fullName>
    </submittedName>
</protein>
<dbReference type="PANTHER" id="PTHR43401">
    <property type="entry name" value="L-THREONINE 3-DEHYDROGENASE"/>
    <property type="match status" value="1"/>
</dbReference>
<dbReference type="Gene3D" id="3.90.180.10">
    <property type="entry name" value="Medium-chain alcohol dehydrogenases, catalytic domain"/>
    <property type="match status" value="1"/>
</dbReference>
<dbReference type="SUPFAM" id="SSF50129">
    <property type="entry name" value="GroES-like"/>
    <property type="match status" value="1"/>
</dbReference>
<organism evidence="6 7">
    <name type="scientific">Actinopolymorpha rutila</name>
    <dbReference type="NCBI Taxonomy" id="446787"/>
    <lineage>
        <taxon>Bacteria</taxon>
        <taxon>Bacillati</taxon>
        <taxon>Actinomycetota</taxon>
        <taxon>Actinomycetes</taxon>
        <taxon>Propionibacteriales</taxon>
        <taxon>Actinopolymorphaceae</taxon>
        <taxon>Actinopolymorpha</taxon>
    </lineage>
</organism>
<dbReference type="InterPro" id="IPR013149">
    <property type="entry name" value="ADH-like_C"/>
</dbReference>
<feature type="domain" description="Enoyl reductase (ER)" evidence="5">
    <location>
        <begin position="14"/>
        <end position="331"/>
    </location>
</feature>
<keyword evidence="7" id="KW-1185">Reference proteome</keyword>
<evidence type="ECO:0000313" key="6">
    <source>
        <dbReference type="EMBL" id="NYH91396.1"/>
    </source>
</evidence>
<evidence type="ECO:0000313" key="7">
    <source>
        <dbReference type="Proteomes" id="UP000579605"/>
    </source>
</evidence>
<dbReference type="GO" id="GO:0016491">
    <property type="term" value="F:oxidoreductase activity"/>
    <property type="evidence" value="ECO:0007669"/>
    <property type="project" value="UniProtKB-KW"/>
</dbReference>
<dbReference type="Gene3D" id="3.40.50.720">
    <property type="entry name" value="NAD(P)-binding Rossmann-like Domain"/>
    <property type="match status" value="1"/>
</dbReference>
<evidence type="ECO:0000256" key="1">
    <source>
        <dbReference type="ARBA" id="ARBA00001947"/>
    </source>
</evidence>
<dbReference type="InterPro" id="IPR020843">
    <property type="entry name" value="ER"/>
</dbReference>
<dbReference type="InterPro" id="IPR036291">
    <property type="entry name" value="NAD(P)-bd_dom_sf"/>
</dbReference>
<dbReference type="GO" id="GO:0046872">
    <property type="term" value="F:metal ion binding"/>
    <property type="evidence" value="ECO:0007669"/>
    <property type="project" value="UniProtKB-KW"/>
</dbReference>
<dbReference type="SUPFAM" id="SSF51735">
    <property type="entry name" value="NAD(P)-binding Rossmann-fold domains"/>
    <property type="match status" value="1"/>
</dbReference>
<reference evidence="6 7" key="1">
    <citation type="submission" date="2020-07" db="EMBL/GenBank/DDBJ databases">
        <title>Sequencing the genomes of 1000 actinobacteria strains.</title>
        <authorList>
            <person name="Klenk H.-P."/>
        </authorList>
    </citation>
    <scope>NUCLEOTIDE SEQUENCE [LARGE SCALE GENOMIC DNA]</scope>
    <source>
        <strain evidence="6 7">DSM 18448</strain>
    </source>
</reference>
<dbReference type="RefSeq" id="WP_337796118.1">
    <property type="nucleotide sequence ID" value="NZ_BAAARR010000037.1"/>
</dbReference>
<dbReference type="InterPro" id="IPR013154">
    <property type="entry name" value="ADH-like_N"/>
</dbReference>
<evidence type="ECO:0000256" key="3">
    <source>
        <dbReference type="ARBA" id="ARBA00022833"/>
    </source>
</evidence>
<keyword evidence="4" id="KW-0560">Oxidoreductase</keyword>
<comment type="cofactor">
    <cofactor evidence="1">
        <name>Zn(2+)</name>
        <dbReference type="ChEBI" id="CHEBI:29105"/>
    </cofactor>
</comment>
<comment type="caution">
    <text evidence="6">The sequence shown here is derived from an EMBL/GenBank/DDBJ whole genome shotgun (WGS) entry which is preliminary data.</text>
</comment>
<dbReference type="AlphaFoldDB" id="A0A852ZS09"/>
<keyword evidence="3" id="KW-0862">Zinc</keyword>
<dbReference type="Proteomes" id="UP000579605">
    <property type="component" value="Unassembled WGS sequence"/>
</dbReference>
<dbReference type="Pfam" id="PF08240">
    <property type="entry name" value="ADH_N"/>
    <property type="match status" value="1"/>
</dbReference>
<accession>A0A852ZS09</accession>
<dbReference type="PANTHER" id="PTHR43401:SF2">
    <property type="entry name" value="L-THREONINE 3-DEHYDROGENASE"/>
    <property type="match status" value="1"/>
</dbReference>
<sequence length="337" mass="35892">MPPHGVVPRFRGNGVIEFEPHTYRDPGDGELLLAVGANAICGTDRGEYVNGSPIVPGHEAAGVVVAAGAGTGVEVGTRGAVYLMDYCGECRSCRVGATNQCFAKRADVGQNTDGGYGPFLLTHETNFFPVDDSIPFDLATMLLDVMGTSGHALRRAELVRDGIQSVYVAGAGPIGLGLVVMARIRYGADFPIFVSDVSPWRRKFAESFGVTALDAGDEAALRKLAPDVAFDSSGRGSARQAAISALAKRGALICVGHGEGLNLNVSRDLISPERAVLGSEYFRYDEMPDNHRLLLEHRELIGRVITHTFPPSELPHAFELFLSGQTGKVVIVQEPAT</sequence>
<dbReference type="Pfam" id="PF00107">
    <property type="entry name" value="ADH_zinc_N"/>
    <property type="match status" value="1"/>
</dbReference>
<dbReference type="EMBL" id="JACBZH010000001">
    <property type="protein sequence ID" value="NYH91396.1"/>
    <property type="molecule type" value="Genomic_DNA"/>
</dbReference>
<proteinExistence type="predicted"/>
<evidence type="ECO:0000256" key="4">
    <source>
        <dbReference type="ARBA" id="ARBA00023002"/>
    </source>
</evidence>
<evidence type="ECO:0000259" key="5">
    <source>
        <dbReference type="SMART" id="SM00829"/>
    </source>
</evidence>
<gene>
    <name evidence="6" type="ORF">F4554_004034</name>
</gene>
<keyword evidence="2" id="KW-0479">Metal-binding</keyword>
<evidence type="ECO:0000256" key="2">
    <source>
        <dbReference type="ARBA" id="ARBA00022723"/>
    </source>
</evidence>
<dbReference type="InterPro" id="IPR011032">
    <property type="entry name" value="GroES-like_sf"/>
</dbReference>